<dbReference type="SUPFAM" id="SSF50475">
    <property type="entry name" value="FMN-binding split barrel"/>
    <property type="match status" value="1"/>
</dbReference>
<dbReference type="Proteomes" id="UP000253426">
    <property type="component" value="Unassembled WGS sequence"/>
</dbReference>
<dbReference type="OrthoDB" id="9796486at2"/>
<accession>A0A366HKI0</accession>
<dbReference type="Gene3D" id="2.30.110.10">
    <property type="entry name" value="Electron Transport, Fmn-binding Protein, Chain A"/>
    <property type="match status" value="1"/>
</dbReference>
<evidence type="ECO:0000313" key="3">
    <source>
        <dbReference type="Proteomes" id="UP000253426"/>
    </source>
</evidence>
<organism evidence="2 3">
    <name type="scientific">Roseimicrobium gellanilyticum</name>
    <dbReference type="NCBI Taxonomy" id="748857"/>
    <lineage>
        <taxon>Bacteria</taxon>
        <taxon>Pseudomonadati</taxon>
        <taxon>Verrucomicrobiota</taxon>
        <taxon>Verrucomicrobiia</taxon>
        <taxon>Verrucomicrobiales</taxon>
        <taxon>Verrucomicrobiaceae</taxon>
        <taxon>Roseimicrobium</taxon>
    </lineage>
</organism>
<feature type="domain" description="Pyridoxamine 5'-phosphate oxidase N-terminal" evidence="1">
    <location>
        <begin position="38"/>
        <end position="137"/>
    </location>
</feature>
<dbReference type="Pfam" id="PF01243">
    <property type="entry name" value="PNPOx_N"/>
    <property type="match status" value="1"/>
</dbReference>
<gene>
    <name evidence="2" type="ORF">DES53_106248</name>
</gene>
<reference evidence="2 3" key="1">
    <citation type="submission" date="2018-06" db="EMBL/GenBank/DDBJ databases">
        <title>Genomic Encyclopedia of Type Strains, Phase IV (KMG-IV): sequencing the most valuable type-strain genomes for metagenomic binning, comparative biology and taxonomic classification.</title>
        <authorList>
            <person name="Goeker M."/>
        </authorList>
    </citation>
    <scope>NUCLEOTIDE SEQUENCE [LARGE SCALE GENOMIC DNA]</scope>
    <source>
        <strain evidence="2 3">DSM 25532</strain>
    </source>
</reference>
<dbReference type="PANTHER" id="PTHR42815:SF2">
    <property type="entry name" value="FAD-BINDING, PUTATIVE (AFU_ORTHOLOGUE AFUA_6G07600)-RELATED"/>
    <property type="match status" value="1"/>
</dbReference>
<comment type="caution">
    <text evidence="2">The sequence shown here is derived from an EMBL/GenBank/DDBJ whole genome shotgun (WGS) entry which is preliminary data.</text>
</comment>
<sequence length="202" mass="22933">MADRFMHTVLTPAVLEAERHYYGRTYPTFDTEPESDAFTEAEVDFIQSRDSFYMATITENGWPYLQHRGGTKGFLRVTGPNELMFADHGGNRQMISVGSLAVNDRVNLFLMDYPSRSRLKILGHAKALDAREHPDLVEKIKPPGGHASKVERIFVIKVLSYDWNCPKFITPRYTADEVAKTVAPLKARIAELEVQLKQRTSS</sequence>
<name>A0A366HKI0_9BACT</name>
<proteinExistence type="predicted"/>
<protein>
    <recommendedName>
        <fullName evidence="1">Pyridoxamine 5'-phosphate oxidase N-terminal domain-containing protein</fullName>
    </recommendedName>
</protein>
<dbReference type="InterPro" id="IPR011576">
    <property type="entry name" value="Pyridox_Oxase_N"/>
</dbReference>
<keyword evidence="3" id="KW-1185">Reference proteome</keyword>
<dbReference type="EMBL" id="QNRR01000006">
    <property type="protein sequence ID" value="RBP42539.1"/>
    <property type="molecule type" value="Genomic_DNA"/>
</dbReference>
<dbReference type="AlphaFoldDB" id="A0A366HKI0"/>
<evidence type="ECO:0000259" key="1">
    <source>
        <dbReference type="Pfam" id="PF01243"/>
    </source>
</evidence>
<dbReference type="PANTHER" id="PTHR42815">
    <property type="entry name" value="FAD-BINDING, PUTATIVE (AFU_ORTHOLOGUE AFUA_6G07600)-RELATED"/>
    <property type="match status" value="1"/>
</dbReference>
<dbReference type="InterPro" id="IPR012349">
    <property type="entry name" value="Split_barrel_FMN-bd"/>
</dbReference>
<evidence type="ECO:0000313" key="2">
    <source>
        <dbReference type="EMBL" id="RBP42539.1"/>
    </source>
</evidence>